<dbReference type="Pfam" id="PF01882">
    <property type="entry name" value="DUF58"/>
    <property type="match status" value="1"/>
</dbReference>
<feature type="domain" description="DUF58" evidence="2">
    <location>
        <begin position="208"/>
        <end position="374"/>
    </location>
</feature>
<evidence type="ECO:0000259" key="2">
    <source>
        <dbReference type="Pfam" id="PF01882"/>
    </source>
</evidence>
<dbReference type="EMBL" id="BOPO01000006">
    <property type="protein sequence ID" value="GIL25449.1"/>
    <property type="molecule type" value="Genomic_DNA"/>
</dbReference>
<reference evidence="4" key="1">
    <citation type="journal article" date="2021" name="Int. J. Syst. Evol. Microbiol.">
        <title>Actinocatenispora comari sp. nov., an endophytic actinomycete isolated from aerial parts of Comarum salesowianum.</title>
        <authorList>
            <person name="Oyunbileg N."/>
            <person name="Iizaka Y."/>
            <person name="Hamada M."/>
            <person name="Davaapurev B.O."/>
            <person name="Fukumoto A."/>
            <person name="Tsetseg B."/>
            <person name="Kato F."/>
            <person name="Tamura T."/>
            <person name="Batkhuu J."/>
            <person name="Anzai Y."/>
        </authorList>
    </citation>
    <scope>NUCLEOTIDE SEQUENCE [LARGE SCALE GENOMIC DNA]</scope>
    <source>
        <strain evidence="4">NUM-2625</strain>
    </source>
</reference>
<dbReference type="PANTHER" id="PTHR33608:SF14">
    <property type="entry name" value="POSSIBLE CONSERVED SECRETED PROTEIN"/>
    <property type="match status" value="1"/>
</dbReference>
<evidence type="ECO:0000313" key="4">
    <source>
        <dbReference type="Proteomes" id="UP000614996"/>
    </source>
</evidence>
<evidence type="ECO:0000256" key="1">
    <source>
        <dbReference type="SAM" id="Phobius"/>
    </source>
</evidence>
<organism evidence="3 4">
    <name type="scientific">Actinocatenispora comari</name>
    <dbReference type="NCBI Taxonomy" id="2807577"/>
    <lineage>
        <taxon>Bacteria</taxon>
        <taxon>Bacillati</taxon>
        <taxon>Actinomycetota</taxon>
        <taxon>Actinomycetes</taxon>
        <taxon>Micromonosporales</taxon>
        <taxon>Micromonosporaceae</taxon>
        <taxon>Actinocatenispora</taxon>
    </lineage>
</organism>
<keyword evidence="1" id="KW-0472">Membrane</keyword>
<dbReference type="InterPro" id="IPR002881">
    <property type="entry name" value="DUF58"/>
</dbReference>
<keyword evidence="1" id="KW-0812">Transmembrane</keyword>
<keyword evidence="4" id="KW-1185">Reference proteome</keyword>
<keyword evidence="1" id="KW-1133">Transmembrane helix</keyword>
<evidence type="ECO:0000313" key="3">
    <source>
        <dbReference type="EMBL" id="GIL25449.1"/>
    </source>
</evidence>
<gene>
    <name evidence="3" type="ORF">NUM_07040</name>
</gene>
<sequence length="431" mass="46018">MRPGRAGGGAAESPAGVRAGSAVQLRWSRSPRAYTLGLLAAASLVAGYLTGRGALAAFAAGPLVLLAFAVHNRLPAGLPVDARWPSRRCLEGDTVTLTVRIRLPAGATLLAPALSASGPVRARVHDTTDGLAFDVTPHRWGELRCAITLTVADRLGVRTGRCSVPAPELVVLPRPPRLRRAPRSAYSIPRLGEHPSLVAGSGTEFLGLREYQPGEALREINRAASARGRGLYLTERAAERASDIVVGVDAFAELGPPGRSTVDRSVRGAVAVARAAARSRDRVGLIVLAGIPRWLRPEAGIRQLDRLVAAVLEVRRWPLSEVTPDLRRVPRTMLPPRSVVVLFSPLTDGRARHTAVDLSRRGARVIVVDVLDETTVPARPDRTLGDLAHRLWRLERGAQRAELAAAGIRVVRWPDGELSAALAALSARGTR</sequence>
<name>A0A8J4ELC2_9ACTN</name>
<dbReference type="PANTHER" id="PTHR33608">
    <property type="entry name" value="BLL2464 PROTEIN"/>
    <property type="match status" value="1"/>
</dbReference>
<comment type="caution">
    <text evidence="3">The sequence shown here is derived from an EMBL/GenBank/DDBJ whole genome shotgun (WGS) entry which is preliminary data.</text>
</comment>
<feature type="transmembrane region" description="Helical" evidence="1">
    <location>
        <begin position="33"/>
        <end position="49"/>
    </location>
</feature>
<proteinExistence type="predicted"/>
<dbReference type="AlphaFoldDB" id="A0A8J4ELC2"/>
<protein>
    <recommendedName>
        <fullName evidence="2">DUF58 domain-containing protein</fullName>
    </recommendedName>
</protein>
<dbReference type="Proteomes" id="UP000614996">
    <property type="component" value="Unassembled WGS sequence"/>
</dbReference>
<accession>A0A8J4ELC2</accession>